<dbReference type="Pfam" id="PF04230">
    <property type="entry name" value="PS_pyruv_trans"/>
    <property type="match status" value="1"/>
</dbReference>
<sequence length="393" mass="44404">MMIEIHGAGFTNKGAQLMIRTVINRVRESLPDADFCIETGSDARYPRVAEYGLHMLYPQATWDRPRRIPYLLRLSHLLGRVIPASFVRPFGLVRRQDVDALIDVSGYAFGDKFGVYKSRVFNQRAAAYAQRGKPVIVLPQMLGPFQEAGFEKVMAEMVSRSSLFYARDRMSLDDCRRLLGDRAEPIRLAPDITIYQSPGRRDVAMPDNPARTVAIVPNIRMLDKGDPRWKESYLPRLTAVGKSLRERGYDLHVVIHETRGGDARLGEQLRDAIDPSGVPVIAYEDPLDLKAYLGQCRLVIASRFHAVVGSLAMGTPAVVIGWAHKYEMLLEDFGIPQMIHGIDDGPDDLQGKVDQLLDDGRREAMHQTLVRRKAEMKPLNDEMWERVVAALRR</sequence>
<evidence type="ECO:0000259" key="1">
    <source>
        <dbReference type="Pfam" id="PF04230"/>
    </source>
</evidence>
<proteinExistence type="predicted"/>
<dbReference type="InterPro" id="IPR007345">
    <property type="entry name" value="Polysacch_pyruvyl_Trfase"/>
</dbReference>
<reference evidence="2 3" key="1">
    <citation type="submission" date="2019-02" db="EMBL/GenBank/DDBJ databases">
        <title>Deep-cultivation of Planctomycetes and their phenomic and genomic characterization uncovers novel biology.</title>
        <authorList>
            <person name="Wiegand S."/>
            <person name="Jogler M."/>
            <person name="Boedeker C."/>
            <person name="Pinto D."/>
            <person name="Vollmers J."/>
            <person name="Rivas-Marin E."/>
            <person name="Kohn T."/>
            <person name="Peeters S.H."/>
            <person name="Heuer A."/>
            <person name="Rast P."/>
            <person name="Oberbeckmann S."/>
            <person name="Bunk B."/>
            <person name="Jeske O."/>
            <person name="Meyerdierks A."/>
            <person name="Storesund J.E."/>
            <person name="Kallscheuer N."/>
            <person name="Luecker S."/>
            <person name="Lage O.M."/>
            <person name="Pohl T."/>
            <person name="Merkel B.J."/>
            <person name="Hornburger P."/>
            <person name="Mueller R.-W."/>
            <person name="Bruemmer F."/>
            <person name="Labrenz M."/>
            <person name="Spormann A.M."/>
            <person name="Op den Camp H."/>
            <person name="Overmann J."/>
            <person name="Amann R."/>
            <person name="Jetten M.S.M."/>
            <person name="Mascher T."/>
            <person name="Medema M.H."/>
            <person name="Devos D.P."/>
            <person name="Kaster A.-K."/>
            <person name="Ovreas L."/>
            <person name="Rohde M."/>
            <person name="Galperin M.Y."/>
            <person name="Jogler C."/>
        </authorList>
    </citation>
    <scope>NUCLEOTIDE SEQUENCE [LARGE SCALE GENOMIC DNA]</scope>
    <source>
        <strain evidence="2 3">Pan265</strain>
    </source>
</reference>
<dbReference type="PANTHER" id="PTHR36836:SF1">
    <property type="entry name" value="COLANIC ACID BIOSYNTHESIS PROTEIN WCAK"/>
    <property type="match status" value="1"/>
</dbReference>
<accession>A0A518BVB5</accession>
<evidence type="ECO:0000313" key="3">
    <source>
        <dbReference type="Proteomes" id="UP000320386"/>
    </source>
</evidence>
<protein>
    <submittedName>
        <fullName evidence="2">Colanic acid biosynthesis protein</fullName>
    </submittedName>
</protein>
<evidence type="ECO:0000313" key="2">
    <source>
        <dbReference type="EMBL" id="QDU70919.1"/>
    </source>
</evidence>
<dbReference type="RefSeq" id="WP_145445057.1">
    <property type="nucleotide sequence ID" value="NZ_CP036280.1"/>
</dbReference>
<dbReference type="OrthoDB" id="3199616at2"/>
<feature type="domain" description="Polysaccharide pyruvyl transferase" evidence="1">
    <location>
        <begin position="12"/>
        <end position="323"/>
    </location>
</feature>
<keyword evidence="3" id="KW-1185">Reference proteome</keyword>
<dbReference type="AlphaFoldDB" id="A0A518BVB5"/>
<dbReference type="EMBL" id="CP036280">
    <property type="protein sequence ID" value="QDU70919.1"/>
    <property type="molecule type" value="Genomic_DNA"/>
</dbReference>
<organism evidence="2 3">
    <name type="scientific">Mucisphaera calidilacus</name>
    <dbReference type="NCBI Taxonomy" id="2527982"/>
    <lineage>
        <taxon>Bacteria</taxon>
        <taxon>Pseudomonadati</taxon>
        <taxon>Planctomycetota</taxon>
        <taxon>Phycisphaerae</taxon>
        <taxon>Phycisphaerales</taxon>
        <taxon>Phycisphaeraceae</taxon>
        <taxon>Mucisphaera</taxon>
    </lineage>
</organism>
<dbReference type="KEGG" id="mcad:Pan265_07620"/>
<dbReference type="Proteomes" id="UP000320386">
    <property type="component" value="Chromosome"/>
</dbReference>
<gene>
    <name evidence="2" type="ORF">Pan265_07620</name>
</gene>
<dbReference type="PANTHER" id="PTHR36836">
    <property type="entry name" value="COLANIC ACID BIOSYNTHESIS PROTEIN WCAK"/>
    <property type="match status" value="1"/>
</dbReference>
<name>A0A518BVB5_9BACT</name>